<comment type="subcellular location">
    <subcellularLocation>
        <location evidence="1 5 6">Nucleus</location>
    </subcellularLocation>
</comment>
<evidence type="ECO:0000256" key="3">
    <source>
        <dbReference type="ARBA" id="ARBA00023155"/>
    </source>
</evidence>
<dbReference type="Gene3D" id="1.10.10.60">
    <property type="entry name" value="Homeodomain-like"/>
    <property type="match status" value="1"/>
</dbReference>
<dbReference type="EMBL" id="CAJOAZ010003653">
    <property type="protein sequence ID" value="CAF4020875.1"/>
    <property type="molecule type" value="Genomic_DNA"/>
</dbReference>
<evidence type="ECO:0000256" key="7">
    <source>
        <dbReference type="RuleBase" id="RU004442"/>
    </source>
</evidence>
<evidence type="ECO:0000256" key="1">
    <source>
        <dbReference type="ARBA" id="ARBA00004123"/>
    </source>
</evidence>
<keyword evidence="2 5" id="KW-0238">DNA-binding</keyword>
<sequence>MNTDSSLSPTTKNPIPINTSSNLNMMQTAIPHHEQYQSINDKLFLASNDVSSLVNNTISSLTFSKSVTNSMVHNEYPWMRQEFNSEYKRPRTPYTRHQLLELEREFHYNKYLPRWRRIEMSDRIALTDRQIKIWFQSRRYKWKRDRNKSRNDSHVEFEENAINHGQNGAISTNDTS</sequence>
<evidence type="ECO:0000313" key="10">
    <source>
        <dbReference type="EMBL" id="CAF4020875.1"/>
    </source>
</evidence>
<dbReference type="GO" id="GO:0005634">
    <property type="term" value="C:nucleus"/>
    <property type="evidence" value="ECO:0007669"/>
    <property type="project" value="UniProtKB-SubCell"/>
</dbReference>
<evidence type="ECO:0000313" key="9">
    <source>
        <dbReference type="EMBL" id="CAF0957938.1"/>
    </source>
</evidence>
<dbReference type="InterPro" id="IPR050296">
    <property type="entry name" value="Antp_homeobox"/>
</dbReference>
<evidence type="ECO:0000256" key="5">
    <source>
        <dbReference type="PROSITE-ProRule" id="PRU00108"/>
    </source>
</evidence>
<dbReference type="PANTHER" id="PTHR45659:SF4">
    <property type="entry name" value="HOMEOBOX PROTEIN ABDOMINAL-A"/>
    <property type="match status" value="1"/>
</dbReference>
<dbReference type="Proteomes" id="UP000663844">
    <property type="component" value="Unassembled WGS sequence"/>
</dbReference>
<dbReference type="PRINTS" id="PR00025">
    <property type="entry name" value="ANTENNAPEDIA"/>
</dbReference>
<feature type="DNA-binding region" description="Homeobox" evidence="5">
    <location>
        <begin position="87"/>
        <end position="146"/>
    </location>
</feature>
<feature type="domain" description="Homeobox" evidence="8">
    <location>
        <begin position="85"/>
        <end position="145"/>
    </location>
</feature>
<evidence type="ECO:0000256" key="2">
    <source>
        <dbReference type="ARBA" id="ARBA00023125"/>
    </source>
</evidence>
<evidence type="ECO:0000313" key="11">
    <source>
        <dbReference type="Proteomes" id="UP000663845"/>
    </source>
</evidence>
<protein>
    <recommendedName>
        <fullName evidence="8">Homeobox domain-containing protein</fullName>
    </recommendedName>
</protein>
<dbReference type="SUPFAM" id="SSF46689">
    <property type="entry name" value="Homeodomain-like"/>
    <property type="match status" value="1"/>
</dbReference>
<organism evidence="9 11">
    <name type="scientific">Adineta steineri</name>
    <dbReference type="NCBI Taxonomy" id="433720"/>
    <lineage>
        <taxon>Eukaryota</taxon>
        <taxon>Metazoa</taxon>
        <taxon>Spiralia</taxon>
        <taxon>Gnathifera</taxon>
        <taxon>Rotifera</taxon>
        <taxon>Eurotatoria</taxon>
        <taxon>Bdelloidea</taxon>
        <taxon>Adinetida</taxon>
        <taxon>Adinetidae</taxon>
        <taxon>Adineta</taxon>
    </lineage>
</organism>
<accession>A0A814DNA8</accession>
<dbReference type="GO" id="GO:0000981">
    <property type="term" value="F:DNA-binding transcription factor activity, RNA polymerase II-specific"/>
    <property type="evidence" value="ECO:0007669"/>
    <property type="project" value="TreeGrafter"/>
</dbReference>
<dbReference type="EMBL" id="CAJNOG010000110">
    <property type="protein sequence ID" value="CAF0957938.1"/>
    <property type="molecule type" value="Genomic_DNA"/>
</dbReference>
<comment type="caution">
    <text evidence="9">The sequence shown here is derived from an EMBL/GenBank/DDBJ whole genome shotgun (WGS) entry which is preliminary data.</text>
</comment>
<comment type="similarity">
    <text evidence="7">Belongs to the Antp homeobox family.</text>
</comment>
<dbReference type="PROSITE" id="PS50071">
    <property type="entry name" value="HOMEOBOX_2"/>
    <property type="match status" value="1"/>
</dbReference>
<evidence type="ECO:0000256" key="6">
    <source>
        <dbReference type="RuleBase" id="RU000682"/>
    </source>
</evidence>
<dbReference type="PANTHER" id="PTHR45659">
    <property type="entry name" value="HOMEOBOX PROTEIN HOX"/>
    <property type="match status" value="1"/>
</dbReference>
<evidence type="ECO:0000259" key="8">
    <source>
        <dbReference type="PROSITE" id="PS50071"/>
    </source>
</evidence>
<keyword evidence="3 5" id="KW-0371">Homeobox</keyword>
<dbReference type="Proteomes" id="UP000663845">
    <property type="component" value="Unassembled WGS sequence"/>
</dbReference>
<dbReference type="SMART" id="SM00389">
    <property type="entry name" value="HOX"/>
    <property type="match status" value="1"/>
</dbReference>
<evidence type="ECO:0000256" key="4">
    <source>
        <dbReference type="ARBA" id="ARBA00023242"/>
    </source>
</evidence>
<gene>
    <name evidence="9" type="ORF">JYZ213_LOCUS13672</name>
    <name evidence="10" type="ORF">OXD698_LOCUS30691</name>
</gene>
<dbReference type="InterPro" id="IPR020479">
    <property type="entry name" value="HD_metazoa"/>
</dbReference>
<name>A0A814DNA8_9BILA</name>
<dbReference type="InterPro" id="IPR001356">
    <property type="entry name" value="HD"/>
</dbReference>
<dbReference type="GO" id="GO:0009952">
    <property type="term" value="P:anterior/posterior pattern specification"/>
    <property type="evidence" value="ECO:0007669"/>
    <property type="project" value="TreeGrafter"/>
</dbReference>
<reference evidence="9" key="1">
    <citation type="submission" date="2021-02" db="EMBL/GenBank/DDBJ databases">
        <authorList>
            <person name="Nowell W R."/>
        </authorList>
    </citation>
    <scope>NUCLEOTIDE SEQUENCE</scope>
</reference>
<dbReference type="PRINTS" id="PR00024">
    <property type="entry name" value="HOMEOBOX"/>
</dbReference>
<dbReference type="InterPro" id="IPR009057">
    <property type="entry name" value="Homeodomain-like_sf"/>
</dbReference>
<dbReference type="Pfam" id="PF00046">
    <property type="entry name" value="Homeodomain"/>
    <property type="match status" value="1"/>
</dbReference>
<dbReference type="AlphaFoldDB" id="A0A814DNA8"/>
<proteinExistence type="inferred from homology"/>
<dbReference type="GO" id="GO:0000978">
    <property type="term" value="F:RNA polymerase II cis-regulatory region sequence-specific DNA binding"/>
    <property type="evidence" value="ECO:0007669"/>
    <property type="project" value="TreeGrafter"/>
</dbReference>
<keyword evidence="4 5" id="KW-0539">Nucleus</keyword>
<dbReference type="CDD" id="cd00086">
    <property type="entry name" value="homeodomain"/>
    <property type="match status" value="1"/>
</dbReference>
<dbReference type="InterPro" id="IPR017995">
    <property type="entry name" value="Homeobox_antennapedia"/>
</dbReference>